<evidence type="ECO:0000313" key="9">
    <source>
        <dbReference type="EMBL" id="EKC20489.1"/>
    </source>
</evidence>
<dbReference type="SUPFAM" id="SSF81321">
    <property type="entry name" value="Family A G protein-coupled receptor-like"/>
    <property type="match status" value="1"/>
</dbReference>
<evidence type="ECO:0000256" key="5">
    <source>
        <dbReference type="ARBA" id="ARBA00023136"/>
    </source>
</evidence>
<reference evidence="9" key="1">
    <citation type="journal article" date="2012" name="Nature">
        <title>The oyster genome reveals stress adaptation and complexity of shell formation.</title>
        <authorList>
            <person name="Zhang G."/>
            <person name="Fang X."/>
            <person name="Guo X."/>
            <person name="Li L."/>
            <person name="Luo R."/>
            <person name="Xu F."/>
            <person name="Yang P."/>
            <person name="Zhang L."/>
            <person name="Wang X."/>
            <person name="Qi H."/>
            <person name="Xiong Z."/>
            <person name="Que H."/>
            <person name="Xie Y."/>
            <person name="Holland P.W."/>
            <person name="Paps J."/>
            <person name="Zhu Y."/>
            <person name="Wu F."/>
            <person name="Chen Y."/>
            <person name="Wang J."/>
            <person name="Peng C."/>
            <person name="Meng J."/>
            <person name="Yang L."/>
            <person name="Liu J."/>
            <person name="Wen B."/>
            <person name="Zhang N."/>
            <person name="Huang Z."/>
            <person name="Zhu Q."/>
            <person name="Feng Y."/>
            <person name="Mount A."/>
            <person name="Hedgecock D."/>
            <person name="Xu Z."/>
            <person name="Liu Y."/>
            <person name="Domazet-Loso T."/>
            <person name="Du Y."/>
            <person name="Sun X."/>
            <person name="Zhang S."/>
            <person name="Liu B."/>
            <person name="Cheng P."/>
            <person name="Jiang X."/>
            <person name="Li J."/>
            <person name="Fan D."/>
            <person name="Wang W."/>
            <person name="Fu W."/>
            <person name="Wang T."/>
            <person name="Wang B."/>
            <person name="Zhang J."/>
            <person name="Peng Z."/>
            <person name="Li Y."/>
            <person name="Li N."/>
            <person name="Wang J."/>
            <person name="Chen M."/>
            <person name="He Y."/>
            <person name="Tan F."/>
            <person name="Song X."/>
            <person name="Zheng Q."/>
            <person name="Huang R."/>
            <person name="Yang H."/>
            <person name="Du X."/>
            <person name="Chen L."/>
            <person name="Yang M."/>
            <person name="Gaffney P.M."/>
            <person name="Wang S."/>
            <person name="Luo L."/>
            <person name="She Z."/>
            <person name="Ming Y."/>
            <person name="Huang W."/>
            <person name="Zhang S."/>
            <person name="Huang B."/>
            <person name="Zhang Y."/>
            <person name="Qu T."/>
            <person name="Ni P."/>
            <person name="Miao G."/>
            <person name="Wang J."/>
            <person name="Wang Q."/>
            <person name="Steinberg C.E."/>
            <person name="Wang H."/>
            <person name="Li N."/>
            <person name="Qian L."/>
            <person name="Zhang G."/>
            <person name="Li Y."/>
            <person name="Yang H."/>
            <person name="Liu X."/>
            <person name="Wang J."/>
            <person name="Yin Y."/>
            <person name="Wang J."/>
        </authorList>
    </citation>
    <scope>NUCLEOTIDE SEQUENCE [LARGE SCALE GENOMIC DNA]</scope>
    <source>
        <strain evidence="9">05x7-T-G4-1.051#20</strain>
    </source>
</reference>
<dbReference type="AlphaFoldDB" id="K1PNQ7"/>
<accession>K1PNQ7</accession>
<evidence type="ECO:0000256" key="3">
    <source>
        <dbReference type="ARBA" id="ARBA00022989"/>
    </source>
</evidence>
<organism evidence="9">
    <name type="scientific">Magallana gigas</name>
    <name type="common">Pacific oyster</name>
    <name type="synonym">Crassostrea gigas</name>
    <dbReference type="NCBI Taxonomy" id="29159"/>
    <lineage>
        <taxon>Eukaryota</taxon>
        <taxon>Metazoa</taxon>
        <taxon>Spiralia</taxon>
        <taxon>Lophotrochozoa</taxon>
        <taxon>Mollusca</taxon>
        <taxon>Bivalvia</taxon>
        <taxon>Autobranchia</taxon>
        <taxon>Pteriomorphia</taxon>
        <taxon>Ostreida</taxon>
        <taxon>Ostreoidea</taxon>
        <taxon>Ostreidae</taxon>
        <taxon>Magallana</taxon>
    </lineage>
</organism>
<keyword evidence="5" id="KW-0472">Membrane</keyword>
<dbReference type="PROSITE" id="PS50262">
    <property type="entry name" value="G_PROTEIN_RECEP_F1_2"/>
    <property type="match status" value="1"/>
</dbReference>
<dbReference type="Pfam" id="PF00001">
    <property type="entry name" value="7tm_1"/>
    <property type="match status" value="1"/>
</dbReference>
<proteinExistence type="predicted"/>
<name>K1PNQ7_MAGGI</name>
<keyword evidence="6" id="KW-0675">Receptor</keyword>
<dbReference type="CDD" id="cd00637">
    <property type="entry name" value="7tm_classA_rhodopsin-like"/>
    <property type="match status" value="1"/>
</dbReference>
<dbReference type="Gene3D" id="1.20.1070.10">
    <property type="entry name" value="Rhodopsin 7-helix transmembrane proteins"/>
    <property type="match status" value="1"/>
</dbReference>
<dbReference type="PANTHER" id="PTHR24243:SF224">
    <property type="entry name" value="G-PROTEIN COUPLED RECEPTOR 19-RELATED"/>
    <property type="match status" value="1"/>
</dbReference>
<keyword evidence="7" id="KW-0807">Transducer</keyword>
<evidence type="ECO:0000256" key="1">
    <source>
        <dbReference type="ARBA" id="ARBA00004141"/>
    </source>
</evidence>
<dbReference type="KEGG" id="crg:105317391"/>
<keyword evidence="3" id="KW-1133">Transmembrane helix</keyword>
<evidence type="ECO:0000256" key="2">
    <source>
        <dbReference type="ARBA" id="ARBA00022692"/>
    </source>
</evidence>
<evidence type="ECO:0000256" key="6">
    <source>
        <dbReference type="ARBA" id="ARBA00023170"/>
    </source>
</evidence>
<dbReference type="HOGENOM" id="CLU_035647_4_0_1"/>
<evidence type="ECO:0000256" key="7">
    <source>
        <dbReference type="ARBA" id="ARBA00023224"/>
    </source>
</evidence>
<evidence type="ECO:0000259" key="8">
    <source>
        <dbReference type="PROSITE" id="PS50262"/>
    </source>
</evidence>
<protein>
    <submittedName>
        <fullName evidence="9">Rhodopsin, GQ-coupled</fullName>
    </submittedName>
</protein>
<dbReference type="PRINTS" id="PR00237">
    <property type="entry name" value="GPCRRHODOPSN"/>
</dbReference>
<gene>
    <name evidence="9" type="ORF">CGI_10005895</name>
</gene>
<evidence type="ECO:0000256" key="4">
    <source>
        <dbReference type="ARBA" id="ARBA00023040"/>
    </source>
</evidence>
<dbReference type="EMBL" id="JH818588">
    <property type="protein sequence ID" value="EKC20489.1"/>
    <property type="molecule type" value="Genomic_DNA"/>
</dbReference>
<dbReference type="InParanoid" id="K1PNQ7"/>
<dbReference type="OrthoDB" id="6082926at2759"/>
<keyword evidence="2" id="KW-0812">Transmembrane</keyword>
<keyword evidence="4" id="KW-0297">G-protein coupled receptor</keyword>
<dbReference type="InterPro" id="IPR000276">
    <property type="entry name" value="GPCR_Rhodpsn"/>
</dbReference>
<dbReference type="PANTHER" id="PTHR24243">
    <property type="entry name" value="G-PROTEIN COUPLED RECEPTOR"/>
    <property type="match status" value="1"/>
</dbReference>
<sequence>MNNTTDFTPVASMENFRTLEELNASKAEQRLPTVIFLIIIIIIGVIGNTVVIVVYSSKYPPSTFRLYILTLAVIDLLSCLIPMPLEVVDNTYPVMFYNEGYCKSGRFIGNVLKIGSAFVLVVMALSRYKKICHPFSKATTLTQARLCCAAAILLAIAFSWPNAIIQGIKHVYLPGNITGYDCSIDDLIRNTQYPFIYSTVLFVLYVIVFLMLSVLYTFVVLALRRHSRKRSTQKANDKLDKMNPRITKLMIAITVAFILCYLPNCILDAASTFKRGVLFPPSPIILGILPLLARAFFINNIINPFIYLVGESKFRNIVKQSLRWLYYTVCCPKLKRKHNFAITESIRLTEVRSQSG</sequence>
<dbReference type="GO" id="GO:0004930">
    <property type="term" value="F:G protein-coupled receptor activity"/>
    <property type="evidence" value="ECO:0007669"/>
    <property type="project" value="UniProtKB-KW"/>
</dbReference>
<comment type="subcellular location">
    <subcellularLocation>
        <location evidence="1">Membrane</location>
        <topology evidence="1">Multi-pass membrane protein</topology>
    </subcellularLocation>
</comment>
<feature type="domain" description="G-protein coupled receptors family 1 profile" evidence="8">
    <location>
        <begin position="47"/>
        <end position="307"/>
    </location>
</feature>
<dbReference type="GO" id="GO:0005886">
    <property type="term" value="C:plasma membrane"/>
    <property type="evidence" value="ECO:0007669"/>
    <property type="project" value="TreeGrafter"/>
</dbReference>
<dbReference type="InterPro" id="IPR017452">
    <property type="entry name" value="GPCR_Rhodpsn_7TM"/>
</dbReference>